<reference evidence="11" key="2">
    <citation type="journal article" date="2021" name="PeerJ">
        <title>Extensive microbial diversity within the chicken gut microbiome revealed by metagenomics and culture.</title>
        <authorList>
            <person name="Gilroy R."/>
            <person name="Ravi A."/>
            <person name="Getino M."/>
            <person name="Pursley I."/>
            <person name="Horton D.L."/>
            <person name="Alikhan N.F."/>
            <person name="Baker D."/>
            <person name="Gharbi K."/>
            <person name="Hall N."/>
            <person name="Watson M."/>
            <person name="Adriaenssens E.M."/>
            <person name="Foster-Nyarko E."/>
            <person name="Jarju S."/>
            <person name="Secka A."/>
            <person name="Antonio M."/>
            <person name="Oren A."/>
            <person name="Chaudhuri R.R."/>
            <person name="La Ragione R."/>
            <person name="Hildebrand F."/>
            <person name="Pallen M.J."/>
        </authorList>
    </citation>
    <scope>NUCLEOTIDE SEQUENCE</scope>
    <source>
        <strain evidence="11">CHK152-2994</strain>
    </source>
</reference>
<dbReference type="NCBIfam" id="TIGR01128">
    <property type="entry name" value="holA"/>
    <property type="match status" value="1"/>
</dbReference>
<gene>
    <name evidence="11" type="primary">holA</name>
    <name evidence="11" type="ORF">IAD41_00115</name>
</gene>
<dbReference type="GO" id="GO:0009360">
    <property type="term" value="C:DNA polymerase III complex"/>
    <property type="evidence" value="ECO:0007669"/>
    <property type="project" value="InterPro"/>
</dbReference>
<evidence type="ECO:0000256" key="6">
    <source>
        <dbReference type="ARBA" id="ARBA00022932"/>
    </source>
</evidence>
<evidence type="ECO:0000313" key="12">
    <source>
        <dbReference type="Proteomes" id="UP000824139"/>
    </source>
</evidence>
<feature type="domain" description="DNA polymerase III delta N-terminal" evidence="9">
    <location>
        <begin position="4"/>
        <end position="122"/>
    </location>
</feature>
<dbReference type="InterPro" id="IPR048466">
    <property type="entry name" value="DNA_pol3_delta-like_C"/>
</dbReference>
<keyword evidence="6" id="KW-0239">DNA-directed DNA polymerase</keyword>
<keyword evidence="4 11" id="KW-0548">Nucleotidyltransferase</keyword>
<dbReference type="InterPro" id="IPR008921">
    <property type="entry name" value="DNA_pol3_clamp-load_cplx_C"/>
</dbReference>
<evidence type="ECO:0000256" key="7">
    <source>
        <dbReference type="ARBA" id="ARBA00034754"/>
    </source>
</evidence>
<proteinExistence type="inferred from homology"/>
<evidence type="ECO:0000256" key="3">
    <source>
        <dbReference type="ARBA" id="ARBA00022679"/>
    </source>
</evidence>
<dbReference type="SUPFAM" id="SSF52540">
    <property type="entry name" value="P-loop containing nucleoside triphosphate hydrolases"/>
    <property type="match status" value="1"/>
</dbReference>
<dbReference type="Pfam" id="PF21694">
    <property type="entry name" value="DNA_pol3_delta_C"/>
    <property type="match status" value="1"/>
</dbReference>
<comment type="similarity">
    <text evidence="7">Belongs to the DNA polymerase HolA subunit family.</text>
</comment>
<evidence type="ECO:0000256" key="1">
    <source>
        <dbReference type="ARBA" id="ARBA00012417"/>
    </source>
</evidence>
<dbReference type="GO" id="GO:0003677">
    <property type="term" value="F:DNA binding"/>
    <property type="evidence" value="ECO:0007669"/>
    <property type="project" value="InterPro"/>
</dbReference>
<dbReference type="Gene3D" id="1.20.272.10">
    <property type="match status" value="1"/>
</dbReference>
<evidence type="ECO:0000259" key="10">
    <source>
        <dbReference type="Pfam" id="PF21694"/>
    </source>
</evidence>
<dbReference type="InterPro" id="IPR027417">
    <property type="entry name" value="P-loop_NTPase"/>
</dbReference>
<keyword evidence="5" id="KW-0235">DNA replication</keyword>
<dbReference type="EMBL" id="DVJO01000005">
    <property type="protein sequence ID" value="HIS82002.1"/>
    <property type="molecule type" value="Genomic_DNA"/>
</dbReference>
<dbReference type="InterPro" id="IPR005790">
    <property type="entry name" value="DNA_polIII_delta"/>
</dbReference>
<organism evidence="11 12">
    <name type="scientific">Candidatus Scatenecus faecavium</name>
    <dbReference type="NCBI Taxonomy" id="2840915"/>
    <lineage>
        <taxon>Bacteria</taxon>
        <taxon>Candidatus Scatenecus</taxon>
    </lineage>
</organism>
<dbReference type="Gene3D" id="1.10.8.60">
    <property type="match status" value="1"/>
</dbReference>
<dbReference type="Pfam" id="PF06144">
    <property type="entry name" value="DNA_pol3_delta"/>
    <property type="match status" value="1"/>
</dbReference>
<comment type="caution">
    <text evidence="11">The sequence shown here is derived from an EMBL/GenBank/DDBJ whole genome shotgun (WGS) entry which is preliminary data.</text>
</comment>
<evidence type="ECO:0000256" key="5">
    <source>
        <dbReference type="ARBA" id="ARBA00022705"/>
    </source>
</evidence>
<evidence type="ECO:0000256" key="2">
    <source>
        <dbReference type="ARBA" id="ARBA00017703"/>
    </source>
</evidence>
<dbReference type="Proteomes" id="UP000824139">
    <property type="component" value="Unassembled WGS sequence"/>
</dbReference>
<dbReference type="Gene3D" id="3.40.50.300">
    <property type="entry name" value="P-loop containing nucleotide triphosphate hydrolases"/>
    <property type="match status" value="1"/>
</dbReference>
<dbReference type="GO" id="GO:0006261">
    <property type="term" value="P:DNA-templated DNA replication"/>
    <property type="evidence" value="ECO:0007669"/>
    <property type="project" value="TreeGrafter"/>
</dbReference>
<dbReference type="GO" id="GO:0003887">
    <property type="term" value="F:DNA-directed DNA polymerase activity"/>
    <property type="evidence" value="ECO:0007669"/>
    <property type="project" value="UniProtKB-KW"/>
</dbReference>
<dbReference type="AlphaFoldDB" id="A0A9D1FTY1"/>
<accession>A0A9D1FTY1</accession>
<protein>
    <recommendedName>
        <fullName evidence="2">DNA polymerase III subunit delta</fullName>
        <ecNumber evidence="1">2.7.7.7</ecNumber>
    </recommendedName>
</protein>
<keyword evidence="3 11" id="KW-0808">Transferase</keyword>
<dbReference type="InterPro" id="IPR010372">
    <property type="entry name" value="DNA_pol3_delta_N"/>
</dbReference>
<reference evidence="11" key="1">
    <citation type="submission" date="2020-10" db="EMBL/GenBank/DDBJ databases">
        <authorList>
            <person name="Gilroy R."/>
        </authorList>
    </citation>
    <scope>NUCLEOTIDE SEQUENCE</scope>
    <source>
        <strain evidence="11">CHK152-2994</strain>
    </source>
</reference>
<evidence type="ECO:0000256" key="4">
    <source>
        <dbReference type="ARBA" id="ARBA00022695"/>
    </source>
</evidence>
<dbReference type="PANTHER" id="PTHR34388:SF1">
    <property type="entry name" value="DNA POLYMERASE III SUBUNIT DELTA"/>
    <property type="match status" value="1"/>
</dbReference>
<evidence type="ECO:0000256" key="8">
    <source>
        <dbReference type="ARBA" id="ARBA00049244"/>
    </source>
</evidence>
<dbReference type="SUPFAM" id="SSF48019">
    <property type="entry name" value="post-AAA+ oligomerization domain-like"/>
    <property type="match status" value="1"/>
</dbReference>
<comment type="catalytic activity">
    <reaction evidence="8">
        <text>DNA(n) + a 2'-deoxyribonucleoside 5'-triphosphate = DNA(n+1) + diphosphate</text>
        <dbReference type="Rhea" id="RHEA:22508"/>
        <dbReference type="Rhea" id="RHEA-COMP:17339"/>
        <dbReference type="Rhea" id="RHEA-COMP:17340"/>
        <dbReference type="ChEBI" id="CHEBI:33019"/>
        <dbReference type="ChEBI" id="CHEBI:61560"/>
        <dbReference type="ChEBI" id="CHEBI:173112"/>
        <dbReference type="EC" id="2.7.7.7"/>
    </reaction>
</comment>
<evidence type="ECO:0000259" key="9">
    <source>
        <dbReference type="Pfam" id="PF06144"/>
    </source>
</evidence>
<name>A0A9D1FTY1_9BACT</name>
<sequence length="318" mass="36425">MAVYFFYGDEDFNIEKEIDKLKKGLDKNFLEMSFKTYDNPKFPDLISVLRSQPMMFGKMLVVINCIDYFTKTFDDKQIKEIEGAIENNNENLDIAFVAALPRDGGKKLDSRKKFFKILAKQNSKECASIPTYKTAELEDWVKKSAKSKSLKINPDAAAALVSQVGNNLRQLDGELDKLALMCYPDKAATKEMVKDICISNEDLFAFSDFLMAGEKDKALLEYRKLLEKKYPLEILSTLQTMLRRWIVIKAKASELTPFELGKLTGQHEYVVKLAIQKLKKTNLKDLVQLKKNLTNAEFKIKSGQSFNVEEEVENAFMQ</sequence>
<dbReference type="PANTHER" id="PTHR34388">
    <property type="entry name" value="DNA POLYMERASE III SUBUNIT DELTA"/>
    <property type="match status" value="1"/>
</dbReference>
<feature type="domain" description="DNA polymerase III delta subunit-like C-terminal" evidence="10">
    <location>
        <begin position="201"/>
        <end position="304"/>
    </location>
</feature>
<dbReference type="EC" id="2.7.7.7" evidence="1"/>
<evidence type="ECO:0000313" key="11">
    <source>
        <dbReference type="EMBL" id="HIS82002.1"/>
    </source>
</evidence>